<keyword evidence="11 14" id="KW-0408">Iron</keyword>
<evidence type="ECO:0000256" key="4">
    <source>
        <dbReference type="ARBA" id="ARBA00004406"/>
    </source>
</evidence>
<dbReference type="PRINTS" id="PR00465">
    <property type="entry name" value="EP450IV"/>
</dbReference>
<keyword evidence="9" id="KW-0492">Microsome</keyword>
<dbReference type="GO" id="GO:0016705">
    <property type="term" value="F:oxidoreductase activity, acting on paired donors, with incorporation or reduction of molecular oxygen"/>
    <property type="evidence" value="ECO:0007669"/>
    <property type="project" value="InterPro"/>
</dbReference>
<dbReference type="OrthoDB" id="1470350at2759"/>
<dbReference type="PANTHER" id="PTHR24291:SF189">
    <property type="entry name" value="CYTOCHROME P450 4C3-RELATED"/>
    <property type="match status" value="1"/>
</dbReference>
<dbReference type="InterPro" id="IPR050196">
    <property type="entry name" value="Cytochrome_P450_Monoox"/>
</dbReference>
<sequence>MLIRFILGDYILPQNVEVVLPIITLHRNPELWPEPAKFDPDRFLPENSRDRSPYAYIPFSGGPRNCIGQKFALLSMKTILTAIFRKWRVKSVKTSDMIHFHFSITYRPTEVFLYFIPKK</sequence>
<evidence type="ECO:0000256" key="3">
    <source>
        <dbReference type="ARBA" id="ARBA00004174"/>
    </source>
</evidence>
<evidence type="ECO:0000313" key="16">
    <source>
        <dbReference type="EMBL" id="RLU27441.1"/>
    </source>
</evidence>
<dbReference type="InterPro" id="IPR002403">
    <property type="entry name" value="Cyt_P450_E_grp-IV"/>
</dbReference>
<evidence type="ECO:0000256" key="2">
    <source>
        <dbReference type="ARBA" id="ARBA00003690"/>
    </source>
</evidence>
<evidence type="ECO:0000256" key="8">
    <source>
        <dbReference type="ARBA" id="ARBA00022824"/>
    </source>
</evidence>
<dbReference type="GO" id="GO:0004497">
    <property type="term" value="F:monooxygenase activity"/>
    <property type="evidence" value="ECO:0007669"/>
    <property type="project" value="UniProtKB-KW"/>
</dbReference>
<gene>
    <name evidence="16" type="ORF">DMN91_001245</name>
</gene>
<dbReference type="AlphaFoldDB" id="A0A3L8E421"/>
<evidence type="ECO:0000256" key="10">
    <source>
        <dbReference type="ARBA" id="ARBA00023002"/>
    </source>
</evidence>
<dbReference type="Proteomes" id="UP000279307">
    <property type="component" value="Chromosome 1"/>
</dbReference>
<keyword evidence="13" id="KW-0472">Membrane</keyword>
<organism evidence="16">
    <name type="scientific">Ooceraea biroi</name>
    <name type="common">Clonal raider ant</name>
    <name type="synonym">Cerapachys biroi</name>
    <dbReference type="NCBI Taxonomy" id="2015173"/>
    <lineage>
        <taxon>Eukaryota</taxon>
        <taxon>Metazoa</taxon>
        <taxon>Ecdysozoa</taxon>
        <taxon>Arthropoda</taxon>
        <taxon>Hexapoda</taxon>
        <taxon>Insecta</taxon>
        <taxon>Pterygota</taxon>
        <taxon>Neoptera</taxon>
        <taxon>Endopterygota</taxon>
        <taxon>Hymenoptera</taxon>
        <taxon>Apocrita</taxon>
        <taxon>Aculeata</taxon>
        <taxon>Formicoidea</taxon>
        <taxon>Formicidae</taxon>
        <taxon>Dorylinae</taxon>
        <taxon>Ooceraea</taxon>
    </lineage>
</organism>
<evidence type="ECO:0008006" key="17">
    <source>
        <dbReference type="Google" id="ProtNLM"/>
    </source>
</evidence>
<proteinExistence type="inferred from homology"/>
<evidence type="ECO:0000256" key="9">
    <source>
        <dbReference type="ARBA" id="ARBA00022848"/>
    </source>
</evidence>
<dbReference type="InterPro" id="IPR001128">
    <property type="entry name" value="Cyt_P450"/>
</dbReference>
<keyword evidence="7 14" id="KW-0479">Metal-binding</keyword>
<evidence type="ECO:0000256" key="5">
    <source>
        <dbReference type="ARBA" id="ARBA00010617"/>
    </source>
</evidence>
<evidence type="ECO:0000256" key="15">
    <source>
        <dbReference type="RuleBase" id="RU000461"/>
    </source>
</evidence>
<dbReference type="EMBL" id="QOIP01000001">
    <property type="protein sequence ID" value="RLU27441.1"/>
    <property type="molecule type" value="Genomic_DNA"/>
</dbReference>
<evidence type="ECO:0000256" key="14">
    <source>
        <dbReference type="PIRSR" id="PIRSR602403-1"/>
    </source>
</evidence>
<comment type="subcellular location">
    <subcellularLocation>
        <location evidence="4">Endoplasmic reticulum membrane</location>
        <topology evidence="4">Peripheral membrane protein</topology>
    </subcellularLocation>
    <subcellularLocation>
        <location evidence="3">Microsome membrane</location>
        <topology evidence="3">Peripheral membrane protein</topology>
    </subcellularLocation>
</comment>
<dbReference type="Pfam" id="PF00067">
    <property type="entry name" value="p450"/>
    <property type="match status" value="1"/>
</dbReference>
<evidence type="ECO:0000256" key="12">
    <source>
        <dbReference type="ARBA" id="ARBA00023033"/>
    </source>
</evidence>
<comment type="function">
    <text evidence="2">May be involved in the metabolism of insect hormones and in the breakdown of synthetic insecticides.</text>
</comment>
<evidence type="ECO:0000256" key="13">
    <source>
        <dbReference type="ARBA" id="ARBA00023136"/>
    </source>
</evidence>
<dbReference type="InterPro" id="IPR017972">
    <property type="entry name" value="Cyt_P450_CS"/>
</dbReference>
<dbReference type="Gene3D" id="1.10.630.10">
    <property type="entry name" value="Cytochrome P450"/>
    <property type="match status" value="1"/>
</dbReference>
<keyword evidence="6 14" id="KW-0349">Heme</keyword>
<accession>A0A3L8E421</accession>
<name>A0A3L8E421_OOCBI</name>
<dbReference type="PROSITE" id="PS00086">
    <property type="entry name" value="CYTOCHROME_P450"/>
    <property type="match status" value="1"/>
</dbReference>
<keyword evidence="8" id="KW-0256">Endoplasmic reticulum</keyword>
<protein>
    <recommendedName>
        <fullName evidence="17">Cytochrome P450 4C1</fullName>
    </recommendedName>
</protein>
<dbReference type="PANTHER" id="PTHR24291">
    <property type="entry name" value="CYTOCHROME P450 FAMILY 4"/>
    <property type="match status" value="1"/>
</dbReference>
<dbReference type="GO" id="GO:0005506">
    <property type="term" value="F:iron ion binding"/>
    <property type="evidence" value="ECO:0007669"/>
    <property type="project" value="InterPro"/>
</dbReference>
<dbReference type="SUPFAM" id="SSF48264">
    <property type="entry name" value="Cytochrome P450"/>
    <property type="match status" value="1"/>
</dbReference>
<evidence type="ECO:0000256" key="11">
    <source>
        <dbReference type="ARBA" id="ARBA00023004"/>
    </source>
</evidence>
<reference evidence="16" key="2">
    <citation type="submission" date="2018-07" db="EMBL/GenBank/DDBJ databases">
        <authorList>
            <person name="Mckenzie S.K."/>
            <person name="Kronauer D.J.C."/>
        </authorList>
    </citation>
    <scope>NUCLEOTIDE SEQUENCE</scope>
    <source>
        <strain evidence="16">Clonal line C1</strain>
    </source>
</reference>
<comment type="caution">
    <text evidence="16">The sequence shown here is derived from an EMBL/GenBank/DDBJ whole genome shotgun (WGS) entry which is preliminary data.</text>
</comment>
<reference evidence="16" key="1">
    <citation type="journal article" date="2018" name="Genome Res.">
        <title>The genomic architecture and molecular evolution of ant odorant receptors.</title>
        <authorList>
            <person name="McKenzie S.K."/>
            <person name="Kronauer D.J.C."/>
        </authorList>
    </citation>
    <scope>NUCLEOTIDE SEQUENCE [LARGE SCALE GENOMIC DNA]</scope>
    <source>
        <strain evidence="16">Clonal line C1</strain>
    </source>
</reference>
<dbReference type="GO" id="GO:0020037">
    <property type="term" value="F:heme binding"/>
    <property type="evidence" value="ECO:0007669"/>
    <property type="project" value="InterPro"/>
</dbReference>
<keyword evidence="10 15" id="KW-0560">Oxidoreductase</keyword>
<dbReference type="GO" id="GO:0005789">
    <property type="term" value="C:endoplasmic reticulum membrane"/>
    <property type="evidence" value="ECO:0007669"/>
    <property type="project" value="UniProtKB-SubCell"/>
</dbReference>
<feature type="binding site" description="axial binding residue" evidence="14">
    <location>
        <position position="66"/>
    </location>
    <ligand>
        <name>heme</name>
        <dbReference type="ChEBI" id="CHEBI:30413"/>
    </ligand>
    <ligandPart>
        <name>Fe</name>
        <dbReference type="ChEBI" id="CHEBI:18248"/>
    </ligandPart>
</feature>
<comment type="cofactor">
    <cofactor evidence="1 14">
        <name>heme</name>
        <dbReference type="ChEBI" id="CHEBI:30413"/>
    </cofactor>
</comment>
<evidence type="ECO:0000256" key="1">
    <source>
        <dbReference type="ARBA" id="ARBA00001971"/>
    </source>
</evidence>
<keyword evidence="12 15" id="KW-0503">Monooxygenase</keyword>
<comment type="similarity">
    <text evidence="5 15">Belongs to the cytochrome P450 family.</text>
</comment>
<evidence type="ECO:0000256" key="6">
    <source>
        <dbReference type="ARBA" id="ARBA00022617"/>
    </source>
</evidence>
<dbReference type="InterPro" id="IPR036396">
    <property type="entry name" value="Cyt_P450_sf"/>
</dbReference>
<evidence type="ECO:0000256" key="7">
    <source>
        <dbReference type="ARBA" id="ARBA00022723"/>
    </source>
</evidence>